<organism evidence="2 3">
    <name type="scientific">Candidatus Avisuccinivibrio stercorigallinarum</name>
    <dbReference type="NCBI Taxonomy" id="2840704"/>
    <lineage>
        <taxon>Bacteria</taxon>
        <taxon>Pseudomonadati</taxon>
        <taxon>Pseudomonadota</taxon>
        <taxon>Gammaproteobacteria</taxon>
        <taxon>Aeromonadales</taxon>
        <taxon>Succinivibrionaceae</taxon>
        <taxon>Succinivibrionaceae incertae sedis</taxon>
        <taxon>Candidatus Avisuccinivibrio</taxon>
    </lineage>
</organism>
<dbReference type="InterPro" id="IPR000274">
    <property type="entry name" value="Adenylate_cyclase_1"/>
</dbReference>
<proteinExistence type="predicted"/>
<dbReference type="Pfam" id="PF01295">
    <property type="entry name" value="Adenylate_cycl"/>
    <property type="match status" value="1"/>
</dbReference>
<dbReference type="InterPro" id="IPR024685">
    <property type="entry name" value="Adenylate_cyclase_1_N"/>
</dbReference>
<comment type="caution">
    <text evidence="2">The sequence shown here is derived from an EMBL/GenBank/DDBJ whole genome shotgun (WGS) entry which is preliminary data.</text>
</comment>
<reference evidence="2" key="2">
    <citation type="journal article" date="2021" name="PeerJ">
        <title>Extensive microbial diversity within the chicken gut microbiome revealed by metagenomics and culture.</title>
        <authorList>
            <person name="Gilroy R."/>
            <person name="Ravi A."/>
            <person name="Getino M."/>
            <person name="Pursley I."/>
            <person name="Horton D.L."/>
            <person name="Alikhan N.F."/>
            <person name="Baker D."/>
            <person name="Gharbi K."/>
            <person name="Hall N."/>
            <person name="Watson M."/>
            <person name="Adriaenssens E.M."/>
            <person name="Foster-Nyarko E."/>
            <person name="Jarju S."/>
            <person name="Secka A."/>
            <person name="Antonio M."/>
            <person name="Oren A."/>
            <person name="Chaudhuri R.R."/>
            <person name="La Ragione R."/>
            <person name="Hildebrand F."/>
            <person name="Pallen M.J."/>
        </authorList>
    </citation>
    <scope>NUCLEOTIDE SEQUENCE</scope>
    <source>
        <strain evidence="2">17213</strain>
    </source>
</reference>
<dbReference type="GO" id="GO:0004016">
    <property type="term" value="F:adenylate cyclase activity"/>
    <property type="evidence" value="ECO:0007669"/>
    <property type="project" value="InterPro"/>
</dbReference>
<dbReference type="PIRSF" id="PIRSF001444">
    <property type="entry name" value="Adenylate_cycl"/>
    <property type="match status" value="1"/>
</dbReference>
<dbReference type="Pfam" id="PF12633">
    <property type="entry name" value="Adenyl_cycl_N"/>
    <property type="match status" value="1"/>
</dbReference>
<dbReference type="PANTHER" id="PTHR38760:SF1">
    <property type="entry name" value="ADENYLATE CYCLASE"/>
    <property type="match status" value="1"/>
</dbReference>
<sequence>MAESISVQQQGSMFQAGSLAAKYLQRKERFDAVNAQKIEQALAVMSADARRMLQLLPVFLHYNEKEFPGYRTDGVPCGIDGFELTPEQEAYVRDVTGHLPAGPKPSECCILALYGMGSTASIGQGCRSDFDIWVCVPHTLGDDEITALTEKCTFVCSFAKCMGVDLNLFVTKDDRFTMPPDEQVGGDNCGSAQNLFLLDEFYRSAVRLCGRYLAWFFISNLEEIEDYEGYLTEFAHSGVLSPREYFDFGSVVNSSPAEYFGSGLWLLYKGIEYPFKAVLKILLMEVYADEYPQSVLLSSQMKDKLIFGSGKYDLELDPYYVMYKKVHDYLLRQGDIKRLQMVRKCFYLKIFLGLRGLTADSSVIKFRRRFLDDLAEIWRWSTEEKETLENRALWKIHYVREFYAELFAALIKSYRALLSFSVRHGIEYAITSDDAGVLSRKLYTAYDKYQNKVVVYSSEFRYSLEEKNLTFIKAGKDSICRSGWHLYAAPLDGVEILNSRSVYVGSQLAEVVTWACFNQLLTRSTDIDCAGSLEAVTAEKIKRLADDIMNVLAPAAMDKVSDSALLRPRDIKACAVILNLERDATLENRLTSADVLNVGSTLCAGRQRICLIGSISLITINSWGETIALELPDGEQGVVELLATLLRIAKSTDGSSKDLGRLIHVFSYSAREQESLCYDLQAVIRQAFACVANDRDEEFIFEVGHNTYAARRVQDRGVYIVRHNMLSAEDNSFGVHTRYGMRPEYSLQVPPLVDRYSNIGIMQYFFAPVEDGWDIYIVNENNEVKTYYHYVGSRAALVNAINRYYTKQSEENRAETTHFNLPQYFVLSADRKSIHPFTIREQARVD</sequence>
<gene>
    <name evidence="2" type="ORF">IAB19_01025</name>
</gene>
<dbReference type="Proteomes" id="UP000823631">
    <property type="component" value="Unassembled WGS sequence"/>
</dbReference>
<accession>A0A9D9D8Q4</accession>
<dbReference type="GO" id="GO:0006171">
    <property type="term" value="P:cAMP biosynthetic process"/>
    <property type="evidence" value="ECO:0007669"/>
    <property type="project" value="InterPro"/>
</dbReference>
<evidence type="ECO:0000259" key="1">
    <source>
        <dbReference type="Pfam" id="PF12633"/>
    </source>
</evidence>
<feature type="domain" description="Adenylate cyclase class-I N-terminal" evidence="1">
    <location>
        <begin position="26"/>
        <end position="216"/>
    </location>
</feature>
<reference evidence="2" key="1">
    <citation type="submission" date="2020-10" db="EMBL/GenBank/DDBJ databases">
        <authorList>
            <person name="Gilroy R."/>
        </authorList>
    </citation>
    <scope>NUCLEOTIDE SEQUENCE</scope>
    <source>
        <strain evidence="2">17213</strain>
    </source>
</reference>
<protein>
    <submittedName>
        <fullName evidence="2">Class I adenylate cyclase</fullName>
    </submittedName>
</protein>
<evidence type="ECO:0000313" key="3">
    <source>
        <dbReference type="Proteomes" id="UP000823631"/>
    </source>
</evidence>
<dbReference type="PANTHER" id="PTHR38760">
    <property type="entry name" value="ADENYLATE CYCLASE"/>
    <property type="match status" value="1"/>
</dbReference>
<dbReference type="EMBL" id="JADINH010000016">
    <property type="protein sequence ID" value="MBO8414950.1"/>
    <property type="molecule type" value="Genomic_DNA"/>
</dbReference>
<evidence type="ECO:0000313" key="2">
    <source>
        <dbReference type="EMBL" id="MBO8414950.1"/>
    </source>
</evidence>
<dbReference type="AlphaFoldDB" id="A0A9D9D8Q4"/>
<name>A0A9D9D8Q4_9GAMM</name>